<comment type="caution">
    <text evidence="1">The sequence shown here is derived from an EMBL/GenBank/DDBJ whole genome shotgun (WGS) entry which is preliminary data.</text>
</comment>
<sequence>MTVQNAYVCVALFQEREKEWAMEQQQASLDRVLPVLQSVARGCQVQDRAFWPQRLSCAVPHVSAALTEANNTSAAPEDDDEALGVLGVLDRWPPSGHVTQAADMDMKQRDLQGSHSSSSTALEEGASIAAPSLHPCTSLALWASDGAGQIAEHSRARLDLMADQGMSLLRRTMPLPCMEVSRRSALRMRVQWHGLTWPPVKPEVLQTCEVYL</sequence>
<protein>
    <submittedName>
        <fullName evidence="1">Uncharacterized protein</fullName>
    </submittedName>
</protein>
<name>A0AAV1HXK9_9CHLO</name>
<evidence type="ECO:0000313" key="1">
    <source>
        <dbReference type="EMBL" id="CAK0757542.1"/>
    </source>
</evidence>
<accession>A0AAV1HXK9</accession>
<dbReference type="Proteomes" id="UP001314263">
    <property type="component" value="Unassembled WGS sequence"/>
</dbReference>
<organism evidence="1 2">
    <name type="scientific">Coccomyxa viridis</name>
    <dbReference type="NCBI Taxonomy" id="1274662"/>
    <lineage>
        <taxon>Eukaryota</taxon>
        <taxon>Viridiplantae</taxon>
        <taxon>Chlorophyta</taxon>
        <taxon>core chlorophytes</taxon>
        <taxon>Trebouxiophyceae</taxon>
        <taxon>Trebouxiophyceae incertae sedis</taxon>
        <taxon>Coccomyxaceae</taxon>
        <taxon>Coccomyxa</taxon>
    </lineage>
</organism>
<proteinExistence type="predicted"/>
<dbReference type="AlphaFoldDB" id="A0AAV1HXK9"/>
<reference evidence="1 2" key="1">
    <citation type="submission" date="2023-10" db="EMBL/GenBank/DDBJ databases">
        <authorList>
            <person name="Maclean D."/>
            <person name="Macfadyen A."/>
        </authorList>
    </citation>
    <scope>NUCLEOTIDE SEQUENCE [LARGE SCALE GENOMIC DNA]</scope>
</reference>
<dbReference type="EMBL" id="CAUYUE010000003">
    <property type="protein sequence ID" value="CAK0757542.1"/>
    <property type="molecule type" value="Genomic_DNA"/>
</dbReference>
<keyword evidence="2" id="KW-1185">Reference proteome</keyword>
<gene>
    <name evidence="1" type="ORF">CVIRNUC_002548</name>
</gene>
<evidence type="ECO:0000313" key="2">
    <source>
        <dbReference type="Proteomes" id="UP001314263"/>
    </source>
</evidence>